<feature type="transmembrane region" description="Helical" evidence="12">
    <location>
        <begin position="195"/>
        <end position="213"/>
    </location>
</feature>
<evidence type="ECO:0000256" key="7">
    <source>
        <dbReference type="ARBA" id="ARBA00023004"/>
    </source>
</evidence>
<dbReference type="GeneID" id="101855472"/>
<evidence type="ECO:0000256" key="9">
    <source>
        <dbReference type="ARBA" id="ARBA00023136"/>
    </source>
</evidence>
<evidence type="ECO:0000256" key="2">
    <source>
        <dbReference type="ARBA" id="ARBA00004141"/>
    </source>
</evidence>
<comment type="subcellular location">
    <subcellularLocation>
        <location evidence="2">Membrane</location>
        <topology evidence="2">Multi-pass membrane protein</topology>
    </subcellularLocation>
</comment>
<evidence type="ECO:0000256" key="3">
    <source>
        <dbReference type="ARBA" id="ARBA00022692"/>
    </source>
</evidence>
<dbReference type="Proteomes" id="UP000694888">
    <property type="component" value="Unplaced"/>
</dbReference>
<feature type="transmembrane region" description="Helical" evidence="12">
    <location>
        <begin position="233"/>
        <end position="253"/>
    </location>
</feature>
<evidence type="ECO:0000256" key="12">
    <source>
        <dbReference type="SAM" id="Phobius"/>
    </source>
</evidence>
<evidence type="ECO:0000313" key="13">
    <source>
        <dbReference type="Proteomes" id="UP000694888"/>
    </source>
</evidence>
<proteinExistence type="inferred from homology"/>
<feature type="transmembrane region" description="Helical" evidence="12">
    <location>
        <begin position="274"/>
        <end position="295"/>
    </location>
</feature>
<keyword evidence="13" id="KW-1185">Reference proteome</keyword>
<evidence type="ECO:0000256" key="5">
    <source>
        <dbReference type="ARBA" id="ARBA00022989"/>
    </source>
</evidence>
<feature type="transmembrane region" description="Helical" evidence="12">
    <location>
        <begin position="78"/>
        <end position="98"/>
    </location>
</feature>
<comment type="catalytic activity">
    <reaction evidence="11">
        <text>Fe(II)-heme o + 2 A + H2O = Fe(II)-heme a + 2 AH2</text>
        <dbReference type="Rhea" id="RHEA:63388"/>
        <dbReference type="ChEBI" id="CHEBI:13193"/>
        <dbReference type="ChEBI" id="CHEBI:15377"/>
        <dbReference type="ChEBI" id="CHEBI:17499"/>
        <dbReference type="ChEBI" id="CHEBI:60530"/>
        <dbReference type="ChEBI" id="CHEBI:61715"/>
        <dbReference type="EC" id="1.17.99.9"/>
    </reaction>
    <physiologicalReaction direction="left-to-right" evidence="11">
        <dbReference type="Rhea" id="RHEA:63389"/>
    </physiologicalReaction>
</comment>
<organism evidence="13 14">
    <name type="scientific">Aplysia californica</name>
    <name type="common">California sea hare</name>
    <dbReference type="NCBI Taxonomy" id="6500"/>
    <lineage>
        <taxon>Eukaryota</taxon>
        <taxon>Metazoa</taxon>
        <taxon>Spiralia</taxon>
        <taxon>Lophotrochozoa</taxon>
        <taxon>Mollusca</taxon>
        <taxon>Gastropoda</taxon>
        <taxon>Heterobranchia</taxon>
        <taxon>Euthyneura</taxon>
        <taxon>Tectipleura</taxon>
        <taxon>Aplysiida</taxon>
        <taxon>Aplysioidea</taxon>
        <taxon>Aplysiidae</taxon>
        <taxon>Aplysia</taxon>
    </lineage>
</organism>
<keyword evidence="3 12" id="KW-0812">Transmembrane</keyword>
<dbReference type="HAMAP" id="MF_01665">
    <property type="entry name" value="HemeA_synth_type2"/>
    <property type="match status" value="1"/>
</dbReference>
<reference evidence="14" key="1">
    <citation type="submission" date="2025-08" db="UniProtKB">
        <authorList>
            <consortium name="RefSeq"/>
        </authorList>
    </citation>
    <scope>IDENTIFICATION</scope>
</reference>
<accession>A0ABM0JH02</accession>
<feature type="transmembrane region" description="Helical" evidence="12">
    <location>
        <begin position="339"/>
        <end position="355"/>
    </location>
</feature>
<dbReference type="Pfam" id="PF02628">
    <property type="entry name" value="COX15-CtaA"/>
    <property type="match status" value="1"/>
</dbReference>
<protein>
    <submittedName>
        <fullName evidence="14">Cytochrome c oxidase assembly protein COX15 homolog</fullName>
    </submittedName>
</protein>
<evidence type="ECO:0000256" key="11">
    <source>
        <dbReference type="ARBA" id="ARBA00048044"/>
    </source>
</evidence>
<sequence length="421" mass="47132">MALLLRSFVRAPTTFSSCTGCLQTFKSHSLTSVRNFHQFKTYTSKQLNLALRPAQVSLLRKSTNVAAAQLSARSQKIVGSWLVGCAGMCFGAVILGGVTRLTESGLSMVDWKLIKDMKPPQSQAEWEEEFETYKQYPEYKYMASHKEMTLSDFKFIFYMEWGHRMWGRATGMVFLLPALYFLRKGWVSKALKPRLAVYAGLLGFQGFLGWYMVKSGLQDKPDPSDVPRVSQYRLAAHLGSAFLLYTLFLWQGLTHLLTPVKLQEVKSIARLRGMAHGVMTAVFITALSGAFVAGLDAGLTYNSYPKMADRWIPDDLWAFAPKWKNIFENPTTVQFNHRHLAESTVALIGGFWFLARKAPLHPRARLAVNLLLGMAFGQAALGITTLLTYVPTPVAATHQSGSLVLLSLAVWVAHELRRLPK</sequence>
<keyword evidence="5 12" id="KW-1133">Transmembrane helix</keyword>
<evidence type="ECO:0000313" key="14">
    <source>
        <dbReference type="RefSeq" id="XP_005093477.1"/>
    </source>
</evidence>
<gene>
    <name evidence="14" type="primary">LOC101855472</name>
</gene>
<evidence type="ECO:0000256" key="10">
    <source>
        <dbReference type="ARBA" id="ARBA00044501"/>
    </source>
</evidence>
<dbReference type="PANTHER" id="PTHR23289">
    <property type="entry name" value="CYTOCHROME C OXIDASE ASSEMBLY PROTEIN COX15"/>
    <property type="match status" value="1"/>
</dbReference>
<feature type="transmembrane region" description="Helical" evidence="12">
    <location>
        <begin position="396"/>
        <end position="413"/>
    </location>
</feature>
<feature type="transmembrane region" description="Helical" evidence="12">
    <location>
        <begin position="367"/>
        <end position="390"/>
    </location>
</feature>
<evidence type="ECO:0000256" key="1">
    <source>
        <dbReference type="ARBA" id="ARBA00001970"/>
    </source>
</evidence>
<keyword evidence="7" id="KW-0408">Iron</keyword>
<dbReference type="InterPro" id="IPR023754">
    <property type="entry name" value="HemeA_Synthase_type2"/>
</dbReference>
<keyword evidence="8" id="KW-0350">Heme biosynthesis</keyword>
<evidence type="ECO:0000256" key="8">
    <source>
        <dbReference type="ARBA" id="ARBA00023133"/>
    </source>
</evidence>
<comment type="pathway">
    <text evidence="10">Porphyrin-containing compound metabolism; heme A biosynthesis; heme A from heme O: step 1/1.</text>
</comment>
<keyword evidence="9 12" id="KW-0472">Membrane</keyword>
<comment type="cofactor">
    <cofactor evidence="1">
        <name>heme b</name>
        <dbReference type="ChEBI" id="CHEBI:60344"/>
    </cofactor>
</comment>
<keyword evidence="6" id="KW-0560">Oxidoreductase</keyword>
<dbReference type="PANTHER" id="PTHR23289:SF2">
    <property type="entry name" value="CYTOCHROME C OXIDASE ASSEMBLY PROTEIN COX15 HOMOLOG"/>
    <property type="match status" value="1"/>
</dbReference>
<keyword evidence="4" id="KW-0479">Metal-binding</keyword>
<dbReference type="RefSeq" id="XP_005093477.1">
    <property type="nucleotide sequence ID" value="XM_005093420.3"/>
</dbReference>
<feature type="transmembrane region" description="Helical" evidence="12">
    <location>
        <begin position="165"/>
        <end position="183"/>
    </location>
</feature>
<name>A0ABM0JH02_APLCA</name>
<evidence type="ECO:0000256" key="4">
    <source>
        <dbReference type="ARBA" id="ARBA00022723"/>
    </source>
</evidence>
<dbReference type="InterPro" id="IPR003780">
    <property type="entry name" value="COX15/CtaA_fam"/>
</dbReference>
<evidence type="ECO:0000256" key="6">
    <source>
        <dbReference type="ARBA" id="ARBA00023002"/>
    </source>
</evidence>